<evidence type="ECO:0000256" key="1">
    <source>
        <dbReference type="ARBA" id="ARBA00004298"/>
    </source>
</evidence>
<keyword evidence="10 11" id="KW-0472">Membrane</keyword>
<organism evidence="13 14">
    <name type="scientific">Penicillium salamii</name>
    <dbReference type="NCBI Taxonomy" id="1612424"/>
    <lineage>
        <taxon>Eukaryota</taxon>
        <taxon>Fungi</taxon>
        <taxon>Dikarya</taxon>
        <taxon>Ascomycota</taxon>
        <taxon>Pezizomycotina</taxon>
        <taxon>Eurotiomycetes</taxon>
        <taxon>Eurotiomycetidae</taxon>
        <taxon>Eurotiales</taxon>
        <taxon>Aspergillaceae</taxon>
        <taxon>Penicillium</taxon>
    </lineage>
</organism>
<dbReference type="Proteomes" id="UP001152646">
    <property type="component" value="Unassembled WGS sequence"/>
</dbReference>
<dbReference type="PANTHER" id="PTHR12966:SF0">
    <property type="entry name" value="NADH DEHYDROGENASE [UBIQUINONE] 1 ALPHA SUBCOMPLEX SUBUNIT 13"/>
    <property type="match status" value="1"/>
</dbReference>
<protein>
    <recommendedName>
        <fullName evidence="11">NADH dehydrogenase [ubiquinone] 1 alpha subcomplex subunit 13</fullName>
    </recommendedName>
</protein>
<keyword evidence="6 11" id="KW-0999">Mitochondrion inner membrane</keyword>
<feature type="region of interest" description="Disordered" evidence="12">
    <location>
        <begin position="1"/>
        <end position="45"/>
    </location>
</feature>
<keyword evidence="7 11" id="KW-0249">Electron transport</keyword>
<evidence type="ECO:0000256" key="8">
    <source>
        <dbReference type="ARBA" id="ARBA00022989"/>
    </source>
</evidence>
<keyword evidence="5 11" id="KW-0812">Transmembrane</keyword>
<dbReference type="AlphaFoldDB" id="A0A9W4ICV5"/>
<keyword evidence="4 11" id="KW-0679">Respiratory chain</keyword>
<dbReference type="EMBL" id="CAJVPA010000044">
    <property type="protein sequence ID" value="CAG8261639.1"/>
    <property type="molecule type" value="Genomic_DNA"/>
</dbReference>
<keyword evidence="8 11" id="KW-1133">Transmembrane helix</keyword>
<sequence length="195" mass="22597">MPRSPHYCASLVSRDRPDPTSPIVTATPRYPSKPSPAPSATMPQDMPPVGGYAQVQYKRNIPARGFKPAYYMIGMHVIMAYGFYKYFYGAREQRELAREKMWSRHHLTPLLQAEEDRDQVRRHYADKAREKELLGTDIKVYNSDRYVFSTPVLVTRSHLGIDTYCSCPSQLCPPYFRLYPLQPHSINTLTMSLWF</sequence>
<comment type="caution">
    <text evidence="13">The sequence shown here is derived from an EMBL/GenBank/DDBJ whole genome shotgun (WGS) entry which is preliminary data.</text>
</comment>
<evidence type="ECO:0000256" key="12">
    <source>
        <dbReference type="SAM" id="MobiDB-lite"/>
    </source>
</evidence>
<comment type="similarity">
    <text evidence="2 11">Belongs to the complex I NDUFA13 subunit family.</text>
</comment>
<dbReference type="GO" id="GO:0005743">
    <property type="term" value="C:mitochondrial inner membrane"/>
    <property type="evidence" value="ECO:0007669"/>
    <property type="project" value="UniProtKB-SubCell"/>
</dbReference>
<keyword evidence="9 11" id="KW-0496">Mitochondrion</keyword>
<evidence type="ECO:0000313" key="14">
    <source>
        <dbReference type="Proteomes" id="UP001152646"/>
    </source>
</evidence>
<evidence type="ECO:0000256" key="4">
    <source>
        <dbReference type="ARBA" id="ARBA00022660"/>
    </source>
</evidence>
<evidence type="ECO:0000256" key="3">
    <source>
        <dbReference type="ARBA" id="ARBA00022448"/>
    </source>
</evidence>
<dbReference type="InterPro" id="IPR009346">
    <property type="entry name" value="GRIM-19"/>
</dbReference>
<evidence type="ECO:0000256" key="2">
    <source>
        <dbReference type="ARBA" id="ARBA00007312"/>
    </source>
</evidence>
<evidence type="ECO:0000256" key="6">
    <source>
        <dbReference type="ARBA" id="ARBA00022792"/>
    </source>
</evidence>
<dbReference type="Pfam" id="PF06212">
    <property type="entry name" value="GRIM-19"/>
    <property type="match status" value="1"/>
</dbReference>
<evidence type="ECO:0000256" key="11">
    <source>
        <dbReference type="RuleBase" id="RU368034"/>
    </source>
</evidence>
<reference evidence="13" key="1">
    <citation type="submission" date="2021-07" db="EMBL/GenBank/DDBJ databases">
        <authorList>
            <person name="Branca A.L. A."/>
        </authorList>
    </citation>
    <scope>NUCLEOTIDE SEQUENCE</scope>
</reference>
<evidence type="ECO:0000256" key="9">
    <source>
        <dbReference type="ARBA" id="ARBA00023128"/>
    </source>
</evidence>
<evidence type="ECO:0000313" key="13">
    <source>
        <dbReference type="EMBL" id="CAG8261639.1"/>
    </source>
</evidence>
<dbReference type="OrthoDB" id="3308at2759"/>
<dbReference type="GO" id="GO:0045271">
    <property type="term" value="C:respiratory chain complex I"/>
    <property type="evidence" value="ECO:0007669"/>
    <property type="project" value="UniProtKB-UniRule"/>
</dbReference>
<proteinExistence type="inferred from homology"/>
<name>A0A9W4ICV5_9EURO</name>
<evidence type="ECO:0000256" key="10">
    <source>
        <dbReference type="ARBA" id="ARBA00023136"/>
    </source>
</evidence>
<keyword evidence="3 11" id="KW-0813">Transport</keyword>
<dbReference type="PANTHER" id="PTHR12966">
    <property type="entry name" value="NADH DEHYDROGENASE UBIQUINONE 1 ALPHA SUBCOMPLEX SUBUNIT 13"/>
    <property type="match status" value="1"/>
</dbReference>
<comment type="function">
    <text evidence="11">Complex I functions in the transfer of electrons from NADH to the respiratory chain. Accessory subunit of the mitochondrial membrane respiratory chain NADH dehydrogenase (Complex I), that is believed not to be involved in catalysis.</text>
</comment>
<evidence type="ECO:0000256" key="5">
    <source>
        <dbReference type="ARBA" id="ARBA00022692"/>
    </source>
</evidence>
<accession>A0A9W4ICV5</accession>
<comment type="subcellular location">
    <subcellularLocation>
        <location evidence="1 11">Mitochondrion inner membrane</location>
        <topology evidence="1 11">Single-pass membrane protein</topology>
        <orientation evidence="1 11">Matrix side</orientation>
    </subcellularLocation>
</comment>
<gene>
    <name evidence="13" type="ORF">PSALAMII_LOCUS1016</name>
</gene>
<feature type="transmembrane region" description="Helical" evidence="11">
    <location>
        <begin position="69"/>
        <end position="88"/>
    </location>
</feature>
<evidence type="ECO:0000256" key="7">
    <source>
        <dbReference type="ARBA" id="ARBA00022982"/>
    </source>
</evidence>